<dbReference type="Pfam" id="PF10117">
    <property type="entry name" value="McrBC"/>
    <property type="match status" value="1"/>
</dbReference>
<dbReference type="InterPro" id="IPR019292">
    <property type="entry name" value="McrC"/>
</dbReference>
<evidence type="ECO:0000313" key="2">
    <source>
        <dbReference type="Proteomes" id="UP001464555"/>
    </source>
</evidence>
<gene>
    <name evidence="1" type="ORF">AAEO56_06245</name>
</gene>
<dbReference type="PANTHER" id="PTHR38733">
    <property type="entry name" value="PROTEIN MCRC"/>
    <property type="match status" value="1"/>
</dbReference>
<keyword evidence="1" id="KW-0540">Nuclease</keyword>
<dbReference type="RefSeq" id="WP_341696175.1">
    <property type="nucleotide sequence ID" value="NZ_JBBYHR010000003.1"/>
</dbReference>
<proteinExistence type="predicted"/>
<sequence>MGIRLSEHRSLSIRLADDEELQPKEEGIVNIHRSTFELFESLVSKPFNHSSHCFLFQRKEADYELKADYCIGLDWLGKTDRYLYVEPKINSKYAKLFDKKSERDPDDNTKHEKSKEVGGSIFELDYLSMLLQVTSVEESNEEIKDLVKIDWLAQPITIEQKDDRLTPFLMVCFLQILKNIVRKGLKKNYYKVQENLNNRVKGKILVGQHIKQNVFKNRFTTTYCEYQQFGYDHPENRFLKKVLQFATAYVENNKSLFGTIYSDIQHIINYCRPAFTLISNEVSDYELKQTKYNPFYKEYSEALQTGRHILKRFAYNITQTSSKEIATPPFWIDMPRLFELYVYSKMIEANPSGRKEIHFQFKTYGNALDILVSKPDFQMVIDAKYKLHYQHGQVHDDIRQVAGYARLKKVREKLKVTGDTNIPCLIIYPDMENGIEDFSLENIRDSFTVIPAYYKVYKLGVKLPAIYGNT</sequence>
<dbReference type="PANTHER" id="PTHR38733:SF1">
    <property type="entry name" value="TYPE IV METHYL-DIRECTED RESTRICTION ENZYME ECOKMCRBC"/>
    <property type="match status" value="1"/>
</dbReference>
<keyword evidence="2" id="KW-1185">Reference proteome</keyword>
<accession>A0ABU9HUN7</accession>
<dbReference type="Proteomes" id="UP001464555">
    <property type="component" value="Unassembled WGS sequence"/>
</dbReference>
<evidence type="ECO:0000313" key="1">
    <source>
        <dbReference type="EMBL" id="MEL1243857.1"/>
    </source>
</evidence>
<dbReference type="GO" id="GO:0004519">
    <property type="term" value="F:endonuclease activity"/>
    <property type="evidence" value="ECO:0007669"/>
    <property type="project" value="UniProtKB-KW"/>
</dbReference>
<organism evidence="1 2">
    <name type="scientific">Flavobacterium arundinis</name>
    <dbReference type="NCBI Taxonomy" id="3139143"/>
    <lineage>
        <taxon>Bacteria</taxon>
        <taxon>Pseudomonadati</taxon>
        <taxon>Bacteroidota</taxon>
        <taxon>Flavobacteriia</taxon>
        <taxon>Flavobacteriales</taxon>
        <taxon>Flavobacteriaceae</taxon>
        <taxon>Flavobacterium</taxon>
    </lineage>
</organism>
<keyword evidence="1" id="KW-0255">Endonuclease</keyword>
<protein>
    <submittedName>
        <fullName evidence="1">Restriction endonuclease</fullName>
    </submittedName>
</protein>
<name>A0ABU9HUN7_9FLAO</name>
<dbReference type="EMBL" id="JBBYHR010000003">
    <property type="protein sequence ID" value="MEL1243857.1"/>
    <property type="molecule type" value="Genomic_DNA"/>
</dbReference>
<reference evidence="1 2" key="1">
    <citation type="submission" date="2024-04" db="EMBL/GenBank/DDBJ databases">
        <title>Flavobacterium sp. DGU11 16S ribosomal RNA gene Genome sequencing and assembly.</title>
        <authorList>
            <person name="Park S."/>
        </authorList>
    </citation>
    <scope>NUCLEOTIDE SEQUENCE [LARGE SCALE GENOMIC DNA]</scope>
    <source>
        <strain evidence="1 2">DGU11</strain>
    </source>
</reference>
<comment type="caution">
    <text evidence="1">The sequence shown here is derived from an EMBL/GenBank/DDBJ whole genome shotgun (WGS) entry which is preliminary data.</text>
</comment>
<keyword evidence="1" id="KW-0378">Hydrolase</keyword>